<dbReference type="Gene3D" id="3.20.20.70">
    <property type="entry name" value="Aldolase class I"/>
    <property type="match status" value="1"/>
</dbReference>
<dbReference type="PANTHER" id="PTHR43656:SF2">
    <property type="entry name" value="BINDING OXIDOREDUCTASE, PUTATIVE (AFU_ORTHOLOGUE AFUA_2G08260)-RELATED"/>
    <property type="match status" value="1"/>
</dbReference>
<protein>
    <recommendedName>
        <fullName evidence="6">NADH:flavin oxidoreductase/NADH oxidase N-terminal domain-containing protein</fullName>
    </recommendedName>
</protein>
<accession>A0ABP1CWC7</accession>
<evidence type="ECO:0000313" key="7">
    <source>
        <dbReference type="EMBL" id="CAL1699008.1"/>
    </source>
</evidence>
<feature type="domain" description="NADH:flavin oxidoreductase/NADH oxidase N-terminal" evidence="6">
    <location>
        <begin position="43"/>
        <end position="411"/>
    </location>
</feature>
<proteinExistence type="inferred from homology"/>
<keyword evidence="2" id="KW-0285">Flavoprotein</keyword>
<evidence type="ECO:0000256" key="5">
    <source>
        <dbReference type="SAM" id="Phobius"/>
    </source>
</evidence>
<dbReference type="Pfam" id="PF00724">
    <property type="entry name" value="Oxidored_FMN"/>
    <property type="match status" value="1"/>
</dbReference>
<dbReference type="InterPro" id="IPR001155">
    <property type="entry name" value="OxRdtase_FMN_N"/>
</dbReference>
<evidence type="ECO:0000256" key="4">
    <source>
        <dbReference type="ARBA" id="ARBA00023002"/>
    </source>
</evidence>
<dbReference type="Proteomes" id="UP001497453">
    <property type="component" value="Chromosome 11"/>
</dbReference>
<name>A0ABP1CWC7_9APHY</name>
<dbReference type="EMBL" id="OZ037954">
    <property type="protein sequence ID" value="CAL1699008.1"/>
    <property type="molecule type" value="Genomic_DNA"/>
</dbReference>
<feature type="transmembrane region" description="Helical" evidence="5">
    <location>
        <begin position="517"/>
        <end position="542"/>
    </location>
</feature>
<keyword evidence="4" id="KW-0560">Oxidoreductase</keyword>
<dbReference type="InterPro" id="IPR013785">
    <property type="entry name" value="Aldolase_TIM"/>
</dbReference>
<evidence type="ECO:0000256" key="2">
    <source>
        <dbReference type="ARBA" id="ARBA00022630"/>
    </source>
</evidence>
<evidence type="ECO:0000259" key="6">
    <source>
        <dbReference type="Pfam" id="PF00724"/>
    </source>
</evidence>
<organism evidence="7 8">
    <name type="scientific">Somion occarium</name>
    <dbReference type="NCBI Taxonomy" id="3059160"/>
    <lineage>
        <taxon>Eukaryota</taxon>
        <taxon>Fungi</taxon>
        <taxon>Dikarya</taxon>
        <taxon>Basidiomycota</taxon>
        <taxon>Agaricomycotina</taxon>
        <taxon>Agaricomycetes</taxon>
        <taxon>Polyporales</taxon>
        <taxon>Cerrenaceae</taxon>
        <taxon>Somion</taxon>
    </lineage>
</organism>
<comment type="similarity">
    <text evidence="1">Belongs to the NADH:flavin oxidoreductase/NADH oxidase family.</text>
</comment>
<evidence type="ECO:0000256" key="1">
    <source>
        <dbReference type="ARBA" id="ARBA00005979"/>
    </source>
</evidence>
<keyword evidence="3" id="KW-0288">FMN</keyword>
<keyword evidence="5" id="KW-0472">Membrane</keyword>
<evidence type="ECO:0000313" key="8">
    <source>
        <dbReference type="Proteomes" id="UP001497453"/>
    </source>
</evidence>
<keyword evidence="8" id="KW-1185">Reference proteome</keyword>
<sequence>MSEEKSDEGLAVPREQHRHGQTVDDVLLDEILSSVKLPGGRRVPNRLVKVAMYEHLADFYGGPPNDAHFSLYRRWADAKWGMIITGNVQVCKDHLSLGRDMVVPTTLSEGNIRPFRQLATVIHGPQPQAPYAPLAIMQLSHCGRQSANVIGGRTPFSPPLAPSAVPLQLSSKSEDIGVVGTLLHKLMFQAPVEMSRKDIDEVVRAFVRGAELAARSGFDGIELHAGHGYLLSQFMSPKANLRTDEWSMKHGDLSLLHHIVTSIRKSEDASNHLVIGIKLNAADYVNKKQDNVTLSESDLERPLLHVIEIASWGMVDFIEVSGGDYEHPDFMNNKGPTTSQRQALFADFSQRAMQVLEARDREHRPLILLTGGLRTLELLSSALAQRHADLLGIGRMSVICPDLPKRLSDHRIRGQTDVSQSGKMLFPESFASNSLRFRVETFLCSYLYFVWDLIPTPLRPRFPILIGAGVEMAKYIVAMRSLARGNKQPGTSEGIFAVVWMWLYIAPVGGSTLERRVYWAVVGGMAGIYIGIAMLIAWFAIFSSSQ</sequence>
<feature type="transmembrane region" description="Helical" evidence="5">
    <location>
        <begin position="494"/>
        <end position="511"/>
    </location>
</feature>
<gene>
    <name evidence="7" type="ORF">GFSPODELE1_LOCUS2455</name>
</gene>
<dbReference type="InterPro" id="IPR051799">
    <property type="entry name" value="NADH_flavin_oxidoreductase"/>
</dbReference>
<keyword evidence="5" id="KW-0812">Transmembrane</keyword>
<dbReference type="PANTHER" id="PTHR43656">
    <property type="entry name" value="BINDING OXIDOREDUCTASE, PUTATIVE (AFU_ORTHOLOGUE AFUA_2G08260)-RELATED"/>
    <property type="match status" value="1"/>
</dbReference>
<keyword evidence="5" id="KW-1133">Transmembrane helix</keyword>
<dbReference type="SUPFAM" id="SSF51395">
    <property type="entry name" value="FMN-linked oxidoreductases"/>
    <property type="match status" value="1"/>
</dbReference>
<evidence type="ECO:0000256" key="3">
    <source>
        <dbReference type="ARBA" id="ARBA00022643"/>
    </source>
</evidence>
<reference evidence="8" key="1">
    <citation type="submission" date="2024-04" db="EMBL/GenBank/DDBJ databases">
        <authorList>
            <person name="Shaw F."/>
            <person name="Minotto A."/>
        </authorList>
    </citation>
    <scope>NUCLEOTIDE SEQUENCE [LARGE SCALE GENOMIC DNA]</scope>
</reference>